<dbReference type="OrthoDB" id="9990458at2759"/>
<evidence type="ECO:0000313" key="3">
    <source>
        <dbReference type="Proteomes" id="UP000752696"/>
    </source>
</evidence>
<name>A0A6V7HLB6_9HYME</name>
<comment type="caution">
    <text evidence="2">The sequence shown here is derived from an EMBL/GenBank/DDBJ whole genome shotgun (WGS) entry which is preliminary data.</text>
</comment>
<keyword evidence="3" id="KW-1185">Reference proteome</keyword>
<reference evidence="2" key="1">
    <citation type="submission" date="2020-07" db="EMBL/GenBank/DDBJ databases">
        <authorList>
            <person name="Nazaruddin N."/>
        </authorList>
    </citation>
    <scope>NUCLEOTIDE SEQUENCE</scope>
</reference>
<evidence type="ECO:0000313" key="2">
    <source>
        <dbReference type="EMBL" id="CAD1480859.1"/>
    </source>
</evidence>
<feature type="region of interest" description="Disordered" evidence="1">
    <location>
        <begin position="133"/>
        <end position="156"/>
    </location>
</feature>
<dbReference type="AlphaFoldDB" id="A0A6V7HLB6"/>
<organism evidence="2 3">
    <name type="scientific">Heterotrigona itama</name>
    <dbReference type="NCBI Taxonomy" id="395501"/>
    <lineage>
        <taxon>Eukaryota</taxon>
        <taxon>Metazoa</taxon>
        <taxon>Ecdysozoa</taxon>
        <taxon>Arthropoda</taxon>
        <taxon>Hexapoda</taxon>
        <taxon>Insecta</taxon>
        <taxon>Pterygota</taxon>
        <taxon>Neoptera</taxon>
        <taxon>Endopterygota</taxon>
        <taxon>Hymenoptera</taxon>
        <taxon>Apocrita</taxon>
        <taxon>Aculeata</taxon>
        <taxon>Apoidea</taxon>
        <taxon>Anthophila</taxon>
        <taxon>Apidae</taxon>
        <taxon>Heterotrigona</taxon>
    </lineage>
</organism>
<sequence length="156" mass="17905">GVYHLDNHHVHHANHATIGHSGFLCERHQKRYFFGRDSVDHVDFDEFLPPPPNLDYHDYSRQFPRDLTTQTRLAKAHDRKCACIYQAENCRTTLDSFKLKKACTSVETNSLIGQGQEPVALFERDRVDLAIPRRHEQSAESPATPRGQLPLTETTN</sequence>
<accession>A0A6V7HLB6</accession>
<dbReference type="EMBL" id="CAJDYZ010012961">
    <property type="protein sequence ID" value="CAD1480859.1"/>
    <property type="molecule type" value="Genomic_DNA"/>
</dbReference>
<protein>
    <submittedName>
        <fullName evidence="2">Uncharacterized protein</fullName>
    </submittedName>
</protein>
<evidence type="ECO:0000256" key="1">
    <source>
        <dbReference type="SAM" id="MobiDB-lite"/>
    </source>
</evidence>
<dbReference type="Proteomes" id="UP000752696">
    <property type="component" value="Unassembled WGS sequence"/>
</dbReference>
<proteinExistence type="predicted"/>
<feature type="non-terminal residue" evidence="2">
    <location>
        <position position="156"/>
    </location>
</feature>
<gene>
    <name evidence="2" type="ORF">MHI_LOCUS967874</name>
</gene>